<evidence type="ECO:0000313" key="10">
    <source>
        <dbReference type="Proteomes" id="UP000178659"/>
    </source>
</evidence>
<evidence type="ECO:0000256" key="7">
    <source>
        <dbReference type="SAM" id="Phobius"/>
    </source>
</evidence>
<comment type="subcellular location">
    <subcellularLocation>
        <location evidence="1">Membrane</location>
        <topology evidence="1">Multi-pass membrane protein</topology>
    </subcellularLocation>
</comment>
<feature type="transmembrane region" description="Helical" evidence="7">
    <location>
        <begin position="12"/>
        <end position="38"/>
    </location>
</feature>
<organism evidence="9 10">
    <name type="scientific">Candidatus Blackburnbacteria bacterium RIFCSPLOWO2_01_FULL_40_20</name>
    <dbReference type="NCBI Taxonomy" id="1797519"/>
    <lineage>
        <taxon>Bacteria</taxon>
        <taxon>Candidatus Blackburniibacteriota</taxon>
    </lineage>
</organism>
<name>A0A1G1VF00_9BACT</name>
<proteinExistence type="inferred from homology"/>
<evidence type="ECO:0000256" key="5">
    <source>
        <dbReference type="ARBA" id="ARBA00022989"/>
    </source>
</evidence>
<dbReference type="InterPro" id="IPR017475">
    <property type="entry name" value="EPS_sugar_tfrase"/>
</dbReference>
<comment type="caution">
    <text evidence="9">The sequence shown here is derived from an EMBL/GenBank/DDBJ whole genome shotgun (WGS) entry which is preliminary data.</text>
</comment>
<dbReference type="NCBIfam" id="TIGR03025">
    <property type="entry name" value="EPS_sugtrans"/>
    <property type="match status" value="1"/>
</dbReference>
<evidence type="ECO:0000256" key="6">
    <source>
        <dbReference type="ARBA" id="ARBA00023136"/>
    </source>
</evidence>
<dbReference type="InterPro" id="IPR003362">
    <property type="entry name" value="Bact_transf"/>
</dbReference>
<keyword evidence="3" id="KW-0808">Transferase</keyword>
<dbReference type="GO" id="GO:0016780">
    <property type="term" value="F:phosphotransferase activity, for other substituted phosphate groups"/>
    <property type="evidence" value="ECO:0007669"/>
    <property type="project" value="TreeGrafter"/>
</dbReference>
<dbReference type="Gene3D" id="3.40.50.720">
    <property type="entry name" value="NAD(P)-binding Rossmann-like Domain"/>
    <property type="match status" value="1"/>
</dbReference>
<dbReference type="GO" id="GO:0016020">
    <property type="term" value="C:membrane"/>
    <property type="evidence" value="ECO:0007669"/>
    <property type="project" value="UniProtKB-SubCell"/>
</dbReference>
<dbReference type="AlphaFoldDB" id="A0A1G1VF00"/>
<dbReference type="PANTHER" id="PTHR30576:SF0">
    <property type="entry name" value="UNDECAPRENYL-PHOSPHATE N-ACETYLGALACTOSAMINYL 1-PHOSPHATE TRANSFERASE-RELATED"/>
    <property type="match status" value="1"/>
</dbReference>
<comment type="similarity">
    <text evidence="2">Belongs to the bacterial sugar transferase family.</text>
</comment>
<protein>
    <recommendedName>
        <fullName evidence="8">Bacterial sugar transferase domain-containing protein</fullName>
    </recommendedName>
</protein>
<sequence>MPRIKKGLKNNKLYTVFLLVAFDTLAVFLSVFASYYIRNDILGLLLSEIQPVEVYIKVFPFILILILFLFAISDLYSPKSNGNIFESYKLLRAQLIWIVILMSGAYIYKFNYSRLLVLFLLILSPLFLLIGRSLVYFLIFRFQGYFKPKANVIVVGYDQYSKRVATFLLESQEADYNFLGFVARTKSKGRKIIGYTNSFPRLISKFSVDEIFVTDKKMSKEEVLGMVVACWGEEVQFKLSSNLFDLVTGGVNVGYFNDFSFVNLERVGFNLWQKIYKRIVDIIISLPSFIFTLPFWGIISLAVKLDSNGPTLIKQKRVGAEGKVFEMYKFRTMKKETSLYRSSPKSKKDGRVTRVGGFLRRTSLDELPQLINVIKGEMSLVGPRPEMPYVVKKYKEWEKIRLMVKPGLTGLWQVLGRKDLPLRENLEYDFYYVAHHSFLLDLVIIYKTIPLVVQGKGAY</sequence>
<feature type="transmembrane region" description="Helical" evidence="7">
    <location>
        <begin position="115"/>
        <end position="139"/>
    </location>
</feature>
<reference evidence="9 10" key="1">
    <citation type="journal article" date="2016" name="Nat. Commun.">
        <title>Thousands of microbial genomes shed light on interconnected biogeochemical processes in an aquifer system.</title>
        <authorList>
            <person name="Anantharaman K."/>
            <person name="Brown C.T."/>
            <person name="Hug L.A."/>
            <person name="Sharon I."/>
            <person name="Castelle C.J."/>
            <person name="Probst A.J."/>
            <person name="Thomas B.C."/>
            <person name="Singh A."/>
            <person name="Wilkins M.J."/>
            <person name="Karaoz U."/>
            <person name="Brodie E.L."/>
            <person name="Williams K.H."/>
            <person name="Hubbard S.S."/>
            <person name="Banfield J.F."/>
        </authorList>
    </citation>
    <scope>NUCLEOTIDE SEQUENCE [LARGE SCALE GENOMIC DNA]</scope>
</reference>
<dbReference type="Pfam" id="PF02397">
    <property type="entry name" value="Bac_transf"/>
    <property type="match status" value="1"/>
</dbReference>
<dbReference type="PANTHER" id="PTHR30576">
    <property type="entry name" value="COLANIC BIOSYNTHESIS UDP-GLUCOSE LIPID CARRIER TRANSFERASE"/>
    <property type="match status" value="1"/>
</dbReference>
<evidence type="ECO:0000256" key="2">
    <source>
        <dbReference type="ARBA" id="ARBA00006464"/>
    </source>
</evidence>
<dbReference type="Proteomes" id="UP000178659">
    <property type="component" value="Unassembled WGS sequence"/>
</dbReference>
<accession>A0A1G1VF00</accession>
<keyword evidence="5 7" id="KW-1133">Transmembrane helix</keyword>
<dbReference type="EMBL" id="MHCC01000004">
    <property type="protein sequence ID" value="OGY14010.1"/>
    <property type="molecule type" value="Genomic_DNA"/>
</dbReference>
<evidence type="ECO:0000313" key="9">
    <source>
        <dbReference type="EMBL" id="OGY14010.1"/>
    </source>
</evidence>
<evidence type="ECO:0000256" key="1">
    <source>
        <dbReference type="ARBA" id="ARBA00004141"/>
    </source>
</evidence>
<gene>
    <name evidence="9" type="ORF">A3A77_03375</name>
</gene>
<feature type="transmembrane region" description="Helical" evidence="7">
    <location>
        <begin position="58"/>
        <end position="78"/>
    </location>
</feature>
<keyword evidence="4 7" id="KW-0812">Transmembrane</keyword>
<evidence type="ECO:0000256" key="3">
    <source>
        <dbReference type="ARBA" id="ARBA00022679"/>
    </source>
</evidence>
<dbReference type="Pfam" id="PF13727">
    <property type="entry name" value="CoA_binding_3"/>
    <property type="match status" value="1"/>
</dbReference>
<feature type="domain" description="Bacterial sugar transferase" evidence="8">
    <location>
        <begin position="277"/>
        <end position="453"/>
    </location>
</feature>
<keyword evidence="6 7" id="KW-0472">Membrane</keyword>
<evidence type="ECO:0000256" key="4">
    <source>
        <dbReference type="ARBA" id="ARBA00022692"/>
    </source>
</evidence>
<evidence type="ECO:0000259" key="8">
    <source>
        <dbReference type="Pfam" id="PF02397"/>
    </source>
</evidence>
<feature type="transmembrane region" description="Helical" evidence="7">
    <location>
        <begin position="279"/>
        <end position="303"/>
    </location>
</feature>
<feature type="transmembrane region" description="Helical" evidence="7">
    <location>
        <begin position="90"/>
        <end position="109"/>
    </location>
</feature>